<organism evidence="5 6">
    <name type="scientific">Ravibacter arvi</name>
    <dbReference type="NCBI Taxonomy" id="2051041"/>
    <lineage>
        <taxon>Bacteria</taxon>
        <taxon>Pseudomonadati</taxon>
        <taxon>Bacteroidota</taxon>
        <taxon>Cytophagia</taxon>
        <taxon>Cytophagales</taxon>
        <taxon>Spirosomataceae</taxon>
        <taxon>Ravibacter</taxon>
    </lineage>
</organism>
<evidence type="ECO:0000313" key="6">
    <source>
        <dbReference type="Proteomes" id="UP001501508"/>
    </source>
</evidence>
<dbReference type="InterPro" id="IPR007560">
    <property type="entry name" value="Restrct_endonuc_IV_Mrr"/>
</dbReference>
<dbReference type="InterPro" id="IPR005144">
    <property type="entry name" value="ATP-cone_dom"/>
</dbReference>
<accession>A0ABP8LTA0</accession>
<dbReference type="Gene3D" id="3.40.1350.10">
    <property type="match status" value="1"/>
</dbReference>
<dbReference type="SUPFAM" id="SSF52980">
    <property type="entry name" value="Restriction endonuclease-like"/>
    <property type="match status" value="1"/>
</dbReference>
<keyword evidence="2 3" id="KW-0067">ATP-binding</keyword>
<evidence type="ECO:0000256" key="3">
    <source>
        <dbReference type="PROSITE-ProRule" id="PRU00492"/>
    </source>
</evidence>
<keyword evidence="6" id="KW-1185">Reference proteome</keyword>
<dbReference type="Pfam" id="PF04471">
    <property type="entry name" value="Mrr_cat"/>
    <property type="match status" value="1"/>
</dbReference>
<name>A0ABP8LTA0_9BACT</name>
<evidence type="ECO:0000313" key="5">
    <source>
        <dbReference type="EMBL" id="GAA4434822.1"/>
    </source>
</evidence>
<evidence type="ECO:0000256" key="1">
    <source>
        <dbReference type="ARBA" id="ARBA00022741"/>
    </source>
</evidence>
<feature type="domain" description="ATP-cone" evidence="4">
    <location>
        <begin position="9"/>
        <end position="90"/>
    </location>
</feature>
<dbReference type="InterPro" id="IPR011856">
    <property type="entry name" value="tRNA_endonuc-like_dom_sf"/>
</dbReference>
<dbReference type="InterPro" id="IPR011335">
    <property type="entry name" value="Restrct_endonuc-II-like"/>
</dbReference>
<protein>
    <recommendedName>
        <fullName evidence="4">ATP-cone domain-containing protein</fullName>
    </recommendedName>
</protein>
<comment type="caution">
    <text evidence="5">The sequence shown here is derived from an EMBL/GenBank/DDBJ whole genome shotgun (WGS) entry which is preliminary data.</text>
</comment>
<sequence>MQSSPNPPIHLSKFSGEQIPFDLEKLRVSLYKSGAKREEVEQVIEEILPSLYEGMSTRSLYQLAFKQLKKVANSFAARYSLKKALRDLGPAGYYFEKWVARFFHSYGYKTMTGQLIPGLAVMHEADVIAQKDRETFWIECKFRNTVDAKISVTTPMYLLSRIKDISVREYELFGGKAMFSNGWLITNAYLTTDSIHFGEYYGIRMLSWDYPSGASIKNLVDQKALYPITCLTTITPKEKEVLLAASCIMVKDIMENEHFLDRLALSKKKRRIVLNEVCELAESNTVPD</sequence>
<reference evidence="6" key="1">
    <citation type="journal article" date="2019" name="Int. J. Syst. Evol. Microbiol.">
        <title>The Global Catalogue of Microorganisms (GCM) 10K type strain sequencing project: providing services to taxonomists for standard genome sequencing and annotation.</title>
        <authorList>
            <consortium name="The Broad Institute Genomics Platform"/>
            <consortium name="The Broad Institute Genome Sequencing Center for Infectious Disease"/>
            <person name="Wu L."/>
            <person name="Ma J."/>
        </authorList>
    </citation>
    <scope>NUCLEOTIDE SEQUENCE [LARGE SCALE GENOMIC DNA]</scope>
    <source>
        <strain evidence="6">JCM 31920</strain>
    </source>
</reference>
<dbReference type="Proteomes" id="UP001501508">
    <property type="component" value="Unassembled WGS sequence"/>
</dbReference>
<evidence type="ECO:0000256" key="2">
    <source>
        <dbReference type="ARBA" id="ARBA00022840"/>
    </source>
</evidence>
<proteinExistence type="predicted"/>
<dbReference type="PROSITE" id="PS51161">
    <property type="entry name" value="ATP_CONE"/>
    <property type="match status" value="1"/>
</dbReference>
<keyword evidence="1 3" id="KW-0547">Nucleotide-binding</keyword>
<gene>
    <name evidence="5" type="ORF">GCM10023091_10290</name>
</gene>
<evidence type="ECO:0000259" key="4">
    <source>
        <dbReference type="PROSITE" id="PS51161"/>
    </source>
</evidence>
<dbReference type="EMBL" id="BAABEY010000011">
    <property type="protein sequence ID" value="GAA4434822.1"/>
    <property type="molecule type" value="Genomic_DNA"/>
</dbReference>